<proteinExistence type="predicted"/>
<keyword evidence="2" id="KW-1185">Reference proteome</keyword>
<protein>
    <submittedName>
        <fullName evidence="1">2664_t:CDS:1</fullName>
    </submittedName>
</protein>
<accession>A0ACA9P2T8</accession>
<reference evidence="1" key="1">
    <citation type="submission" date="2021-06" db="EMBL/GenBank/DDBJ databases">
        <authorList>
            <person name="Kallberg Y."/>
            <person name="Tangrot J."/>
            <person name="Rosling A."/>
        </authorList>
    </citation>
    <scope>NUCLEOTIDE SEQUENCE</scope>
    <source>
        <strain evidence="1">CL356</strain>
    </source>
</reference>
<evidence type="ECO:0000313" key="2">
    <source>
        <dbReference type="Proteomes" id="UP000789525"/>
    </source>
</evidence>
<dbReference type="EMBL" id="CAJVPT010028482">
    <property type="protein sequence ID" value="CAG8686925.1"/>
    <property type="molecule type" value="Genomic_DNA"/>
</dbReference>
<feature type="non-terminal residue" evidence="1">
    <location>
        <position position="216"/>
    </location>
</feature>
<sequence length="216" mass="23567">MQSTSGTPTSPSSWEILTPAYFSALSAPSNVPPGRPVRPPPQSKPRTTRLTPPTLRLTPPKPPSTRPTRPTSSTSFTSDRPPTRSRTIGSSSEREKGKGKGRLSASVPFSLEQDGLEEWHPEERPPKKRRRVESPEPSTVLSLPNPQGSTHLLPSSTTRYNAIQSQSLPAKQSKIDSVEHVLSVEEVVGETEGENTAHTNEETNRVDSWGFEDGSL</sequence>
<comment type="caution">
    <text evidence="1">The sequence shown here is derived from an EMBL/GenBank/DDBJ whole genome shotgun (WGS) entry which is preliminary data.</text>
</comment>
<gene>
    <name evidence="1" type="ORF">ACOLOM_LOCUS9631</name>
</gene>
<dbReference type="Proteomes" id="UP000789525">
    <property type="component" value="Unassembled WGS sequence"/>
</dbReference>
<evidence type="ECO:0000313" key="1">
    <source>
        <dbReference type="EMBL" id="CAG8686925.1"/>
    </source>
</evidence>
<name>A0ACA9P2T8_9GLOM</name>
<organism evidence="1 2">
    <name type="scientific">Acaulospora colombiana</name>
    <dbReference type="NCBI Taxonomy" id="27376"/>
    <lineage>
        <taxon>Eukaryota</taxon>
        <taxon>Fungi</taxon>
        <taxon>Fungi incertae sedis</taxon>
        <taxon>Mucoromycota</taxon>
        <taxon>Glomeromycotina</taxon>
        <taxon>Glomeromycetes</taxon>
        <taxon>Diversisporales</taxon>
        <taxon>Acaulosporaceae</taxon>
        <taxon>Acaulospora</taxon>
    </lineage>
</organism>